<dbReference type="Pfam" id="PF00772">
    <property type="entry name" value="DnaB"/>
    <property type="match status" value="1"/>
</dbReference>
<dbReference type="InterPro" id="IPR016136">
    <property type="entry name" value="DNA_helicase_N/primase_C"/>
</dbReference>
<dbReference type="GO" id="GO:0003677">
    <property type="term" value="F:DNA binding"/>
    <property type="evidence" value="ECO:0007669"/>
    <property type="project" value="UniProtKB-KW"/>
</dbReference>
<sequence>MATTAQSQPQIESLGHLTLPPHSTDAEAALLGGMMLDPEGQAYDKIANIVTERDFYHPENKAVFTAIQKLSEDQKLTDLLTVSDWLDSSGTFSVVPAIQYISELVDNTAGTANVGEYAKIVRDKALLRELIT</sequence>
<dbReference type="EMBL" id="UINC01065808">
    <property type="protein sequence ID" value="SVB95858.1"/>
    <property type="molecule type" value="Genomic_DNA"/>
</dbReference>
<feature type="domain" description="DNA helicase DnaB-like N-terminal" evidence="4">
    <location>
        <begin position="20"/>
        <end position="123"/>
    </location>
</feature>
<reference evidence="5" key="1">
    <citation type="submission" date="2018-05" db="EMBL/GenBank/DDBJ databases">
        <authorList>
            <person name="Lanie J.A."/>
            <person name="Ng W.-L."/>
            <person name="Kazmierczak K.M."/>
            <person name="Andrzejewski T.M."/>
            <person name="Davidsen T.M."/>
            <person name="Wayne K.J."/>
            <person name="Tettelin H."/>
            <person name="Glass J.I."/>
            <person name="Rusch D."/>
            <person name="Podicherti R."/>
            <person name="Tsui H.-C.T."/>
            <person name="Winkler M.E."/>
        </authorList>
    </citation>
    <scope>NUCLEOTIDE SEQUENCE</scope>
</reference>
<feature type="compositionally biased region" description="Polar residues" evidence="3">
    <location>
        <begin position="1"/>
        <end position="11"/>
    </location>
</feature>
<feature type="region of interest" description="Disordered" evidence="3">
    <location>
        <begin position="1"/>
        <end position="21"/>
    </location>
</feature>
<gene>
    <name evidence="5" type="ORF">METZ01_LOCUS248712</name>
</gene>
<evidence type="ECO:0000256" key="1">
    <source>
        <dbReference type="ARBA" id="ARBA00022705"/>
    </source>
</evidence>
<evidence type="ECO:0000256" key="2">
    <source>
        <dbReference type="ARBA" id="ARBA00023125"/>
    </source>
</evidence>
<proteinExistence type="predicted"/>
<dbReference type="AlphaFoldDB" id="A0A382I8K9"/>
<dbReference type="PANTHER" id="PTHR30153">
    <property type="entry name" value="REPLICATIVE DNA HELICASE DNAB"/>
    <property type="match status" value="1"/>
</dbReference>
<dbReference type="GO" id="GO:0005829">
    <property type="term" value="C:cytosol"/>
    <property type="evidence" value="ECO:0007669"/>
    <property type="project" value="TreeGrafter"/>
</dbReference>
<dbReference type="GO" id="GO:0003678">
    <property type="term" value="F:DNA helicase activity"/>
    <property type="evidence" value="ECO:0007669"/>
    <property type="project" value="InterPro"/>
</dbReference>
<dbReference type="InterPro" id="IPR007693">
    <property type="entry name" value="DNA_helicase_DnaB-like_N"/>
</dbReference>
<dbReference type="InterPro" id="IPR036185">
    <property type="entry name" value="DNA_heli_DnaB-like_N_sf"/>
</dbReference>
<accession>A0A382I8K9</accession>
<protein>
    <recommendedName>
        <fullName evidence="4">DNA helicase DnaB-like N-terminal domain-containing protein</fullName>
    </recommendedName>
</protein>
<name>A0A382I8K9_9ZZZZ</name>
<evidence type="ECO:0000313" key="5">
    <source>
        <dbReference type="EMBL" id="SVB95858.1"/>
    </source>
</evidence>
<organism evidence="5">
    <name type="scientific">marine metagenome</name>
    <dbReference type="NCBI Taxonomy" id="408172"/>
    <lineage>
        <taxon>unclassified sequences</taxon>
        <taxon>metagenomes</taxon>
        <taxon>ecological metagenomes</taxon>
    </lineage>
</organism>
<dbReference type="GO" id="GO:0005524">
    <property type="term" value="F:ATP binding"/>
    <property type="evidence" value="ECO:0007669"/>
    <property type="project" value="InterPro"/>
</dbReference>
<evidence type="ECO:0000259" key="4">
    <source>
        <dbReference type="Pfam" id="PF00772"/>
    </source>
</evidence>
<dbReference type="PANTHER" id="PTHR30153:SF2">
    <property type="entry name" value="REPLICATIVE DNA HELICASE"/>
    <property type="match status" value="1"/>
</dbReference>
<keyword evidence="2" id="KW-0238">DNA-binding</keyword>
<dbReference type="SUPFAM" id="SSF48024">
    <property type="entry name" value="N-terminal domain of DnaB helicase"/>
    <property type="match status" value="1"/>
</dbReference>
<dbReference type="GO" id="GO:0006260">
    <property type="term" value="P:DNA replication"/>
    <property type="evidence" value="ECO:0007669"/>
    <property type="project" value="UniProtKB-KW"/>
</dbReference>
<keyword evidence="1" id="KW-0235">DNA replication</keyword>
<feature type="non-terminal residue" evidence="5">
    <location>
        <position position="132"/>
    </location>
</feature>
<dbReference type="Gene3D" id="1.10.860.10">
    <property type="entry name" value="DNAb Helicase, Chain A"/>
    <property type="match status" value="1"/>
</dbReference>
<evidence type="ECO:0000256" key="3">
    <source>
        <dbReference type="SAM" id="MobiDB-lite"/>
    </source>
</evidence>